<accession>A0ACC2SDM9</accession>
<proteinExistence type="predicted"/>
<dbReference type="EMBL" id="QTSX02005191">
    <property type="protein sequence ID" value="KAJ9060413.1"/>
    <property type="molecule type" value="Genomic_DNA"/>
</dbReference>
<dbReference type="Proteomes" id="UP001165960">
    <property type="component" value="Unassembled WGS sequence"/>
</dbReference>
<reference evidence="1" key="1">
    <citation type="submission" date="2022-04" db="EMBL/GenBank/DDBJ databases">
        <title>Genome of the entomopathogenic fungus Entomophthora muscae.</title>
        <authorList>
            <person name="Elya C."/>
            <person name="Lovett B.R."/>
            <person name="Lee E."/>
            <person name="Macias A.M."/>
            <person name="Hajek A.E."/>
            <person name="De Bivort B.L."/>
            <person name="Kasson M.T."/>
            <person name="De Fine Licht H.H."/>
            <person name="Stajich J.E."/>
        </authorList>
    </citation>
    <scope>NUCLEOTIDE SEQUENCE</scope>
    <source>
        <strain evidence="1">Berkeley</strain>
    </source>
</reference>
<sequence>MASKIYLRIFTNKSCSLCDTAKEALKRINKQVAFSLEEIDIHAKGNEPWFQKYCFDVPVVHVSKDSSEVKDRKEDILAMHRIDEPLVTKKLMDLIKSEK</sequence>
<name>A0ACC2SDM9_9FUNG</name>
<gene>
    <name evidence="1" type="ORF">DSO57_1031124</name>
</gene>
<protein>
    <submittedName>
        <fullName evidence="1">Uncharacterized protein</fullName>
    </submittedName>
</protein>
<comment type="caution">
    <text evidence="1">The sequence shown here is derived from an EMBL/GenBank/DDBJ whole genome shotgun (WGS) entry which is preliminary data.</text>
</comment>
<keyword evidence="2" id="KW-1185">Reference proteome</keyword>
<organism evidence="1 2">
    <name type="scientific">Entomophthora muscae</name>
    <dbReference type="NCBI Taxonomy" id="34485"/>
    <lineage>
        <taxon>Eukaryota</taxon>
        <taxon>Fungi</taxon>
        <taxon>Fungi incertae sedis</taxon>
        <taxon>Zoopagomycota</taxon>
        <taxon>Entomophthoromycotina</taxon>
        <taxon>Entomophthoromycetes</taxon>
        <taxon>Entomophthorales</taxon>
        <taxon>Entomophthoraceae</taxon>
        <taxon>Entomophthora</taxon>
    </lineage>
</organism>
<evidence type="ECO:0000313" key="2">
    <source>
        <dbReference type="Proteomes" id="UP001165960"/>
    </source>
</evidence>
<evidence type="ECO:0000313" key="1">
    <source>
        <dbReference type="EMBL" id="KAJ9060413.1"/>
    </source>
</evidence>